<proteinExistence type="inferred from homology"/>
<dbReference type="PROSITE" id="PS52009">
    <property type="entry name" value="GH84"/>
    <property type="match status" value="1"/>
</dbReference>
<dbReference type="GO" id="GO:1901135">
    <property type="term" value="P:carbohydrate derivative metabolic process"/>
    <property type="evidence" value="ECO:0007669"/>
    <property type="project" value="UniProtKB-ARBA"/>
</dbReference>
<dbReference type="AlphaFoldDB" id="A0A6C0U642"/>
<evidence type="ECO:0000259" key="4">
    <source>
        <dbReference type="PROSITE" id="PS52009"/>
    </source>
</evidence>
<reference evidence="5 6" key="1">
    <citation type="submission" date="2020-02" db="EMBL/GenBank/DDBJ databases">
        <title>Genome sequencing for Kineobactrum sp. M2.</title>
        <authorList>
            <person name="Park S.-J."/>
        </authorList>
    </citation>
    <scope>NUCLEOTIDE SEQUENCE [LARGE SCALE GENOMIC DNA]</scope>
    <source>
        <strain evidence="5 6">M2</strain>
    </source>
</reference>
<feature type="active site" description="Proton donor" evidence="3">
    <location>
        <position position="122"/>
    </location>
</feature>
<evidence type="ECO:0000256" key="1">
    <source>
        <dbReference type="ARBA" id="ARBA00022801"/>
    </source>
</evidence>
<accession>A0A6C0U642</accession>
<evidence type="ECO:0000256" key="2">
    <source>
        <dbReference type="ARBA" id="ARBA00023295"/>
    </source>
</evidence>
<comment type="similarity">
    <text evidence="3">Belongs to the glycosyl hydrolase 84 family.</text>
</comment>
<gene>
    <name evidence="5" type="ORF">G3T16_20530</name>
</gene>
<dbReference type="Proteomes" id="UP000477680">
    <property type="component" value="Chromosome"/>
</dbReference>
<feature type="domain" description="GH84" evidence="4">
    <location>
        <begin position="7"/>
        <end position="279"/>
    </location>
</feature>
<evidence type="ECO:0000313" key="6">
    <source>
        <dbReference type="Proteomes" id="UP000477680"/>
    </source>
</evidence>
<keyword evidence="6" id="KW-1185">Reference proteome</keyword>
<dbReference type="GO" id="GO:0015929">
    <property type="term" value="F:hexosaminidase activity"/>
    <property type="evidence" value="ECO:0007669"/>
    <property type="project" value="UniProtKB-ARBA"/>
</dbReference>
<dbReference type="InterPro" id="IPR051822">
    <property type="entry name" value="Glycosyl_Hydrolase_84"/>
</dbReference>
<name>A0A6C0U642_9GAMM</name>
<dbReference type="InterPro" id="IPR017853">
    <property type="entry name" value="GH"/>
</dbReference>
<dbReference type="KEGG" id="kim:G3T16_20530"/>
<dbReference type="EMBL" id="CP048711">
    <property type="protein sequence ID" value="QIB67418.1"/>
    <property type="molecule type" value="Genomic_DNA"/>
</dbReference>
<evidence type="ECO:0000313" key="5">
    <source>
        <dbReference type="EMBL" id="QIB67418.1"/>
    </source>
</evidence>
<dbReference type="Gene3D" id="3.20.20.80">
    <property type="entry name" value="Glycosidases"/>
    <property type="match status" value="1"/>
</dbReference>
<dbReference type="Pfam" id="PF07555">
    <property type="entry name" value="NAGidase"/>
    <property type="match status" value="1"/>
</dbReference>
<dbReference type="RefSeq" id="WP_163496845.1">
    <property type="nucleotide sequence ID" value="NZ_CP048711.1"/>
</dbReference>
<keyword evidence="1 3" id="KW-0378">Hydrolase</keyword>
<organism evidence="5 6">
    <name type="scientific">Kineobactrum salinum</name>
    <dbReference type="NCBI Taxonomy" id="2708301"/>
    <lineage>
        <taxon>Bacteria</taxon>
        <taxon>Pseudomonadati</taxon>
        <taxon>Pseudomonadota</taxon>
        <taxon>Gammaproteobacteria</taxon>
        <taxon>Cellvibrionales</taxon>
        <taxon>Halieaceae</taxon>
        <taxon>Kineobactrum</taxon>
    </lineage>
</organism>
<keyword evidence="2 3" id="KW-0326">Glycosidase</keyword>
<dbReference type="PANTHER" id="PTHR13170">
    <property type="entry name" value="O-GLCNACASE"/>
    <property type="match status" value="1"/>
</dbReference>
<dbReference type="SUPFAM" id="SSF51445">
    <property type="entry name" value="(Trans)glycosidases"/>
    <property type="match status" value="1"/>
</dbReference>
<sequence length="354" mass="39680">MIDCKGFLCGVLEGYYGRPWSWQRRFEYADHLARLGLDSYIYAPKADPYLRKSWQCHWPADQWHALRELARTCAVSGLCFGVGLSPFALYADYGARQQQLLRDKIDRLNELEAPLLALLFDDMPGEQTDLAGRQAHIVQDVAARSHAQRLLVCPTYYSFDPVLERHFGRKPDNYWQDLGRELPAQVDVFWTGNRVCADTVSRQDLLQAREALGRPVVLWDNYPVNDGAVRSEHLYFAPLTGRERAGPELLAGHFCNPMLQALCSLPALAGLAALHADGSAEAGPDLLSELLGGGTWQAMQQFSALFRDRGLGRMTGQQRRSALNVFRALPDPAAAEIVRWLQGEDCFDPACLTD</sequence>
<evidence type="ECO:0000256" key="3">
    <source>
        <dbReference type="PROSITE-ProRule" id="PRU01353"/>
    </source>
</evidence>
<dbReference type="InterPro" id="IPR011496">
    <property type="entry name" value="O-GlcNAcase_cat"/>
</dbReference>
<dbReference type="PANTHER" id="PTHR13170:SF16">
    <property type="entry name" value="PROTEIN O-GLCNACASE"/>
    <property type="match status" value="1"/>
</dbReference>
<protein>
    <submittedName>
        <fullName evidence="5">Hyaluronidase</fullName>
    </submittedName>
</protein>